<evidence type="ECO:0000313" key="1">
    <source>
        <dbReference type="EMBL" id="KIH65102.1"/>
    </source>
</evidence>
<dbReference type="AlphaFoldDB" id="A0A0C2DQV7"/>
<gene>
    <name evidence="1" type="ORF">ANCDUO_04579</name>
</gene>
<proteinExistence type="predicted"/>
<dbReference type="Proteomes" id="UP000054047">
    <property type="component" value="Unassembled WGS sequence"/>
</dbReference>
<protein>
    <submittedName>
        <fullName evidence="1">Uncharacterized protein</fullName>
    </submittedName>
</protein>
<sequence length="71" mass="7821">MDIIGAIISGKYPPFGLRNKNLESVTDDFLYHFGFGNKTMDIPKVFGDTKNVDNYSNAAARVKIQAIGVII</sequence>
<name>A0A0C2DQV7_9BILA</name>
<accession>A0A0C2DQV7</accession>
<dbReference type="Gene3D" id="3.40.50.1580">
    <property type="entry name" value="Nucleoside phosphorylase domain"/>
    <property type="match status" value="1"/>
</dbReference>
<dbReference type="InterPro" id="IPR035994">
    <property type="entry name" value="Nucleoside_phosphorylase_sf"/>
</dbReference>
<evidence type="ECO:0000313" key="2">
    <source>
        <dbReference type="Proteomes" id="UP000054047"/>
    </source>
</evidence>
<reference evidence="1 2" key="1">
    <citation type="submission" date="2013-12" db="EMBL/GenBank/DDBJ databases">
        <title>Draft genome of the parsitic nematode Ancylostoma duodenale.</title>
        <authorList>
            <person name="Mitreva M."/>
        </authorList>
    </citation>
    <scope>NUCLEOTIDE SEQUENCE [LARGE SCALE GENOMIC DNA]</scope>
    <source>
        <strain evidence="1 2">Zhejiang</strain>
    </source>
</reference>
<dbReference type="EMBL" id="KN727707">
    <property type="protein sequence ID" value="KIH65102.1"/>
    <property type="molecule type" value="Genomic_DNA"/>
</dbReference>
<dbReference type="GO" id="GO:0009116">
    <property type="term" value="P:nucleoside metabolic process"/>
    <property type="evidence" value="ECO:0007669"/>
    <property type="project" value="InterPro"/>
</dbReference>
<dbReference type="GO" id="GO:0003824">
    <property type="term" value="F:catalytic activity"/>
    <property type="evidence" value="ECO:0007669"/>
    <property type="project" value="InterPro"/>
</dbReference>
<dbReference type="OrthoDB" id="204058at2759"/>
<keyword evidence="2" id="KW-1185">Reference proteome</keyword>
<organism evidence="1 2">
    <name type="scientific">Ancylostoma duodenale</name>
    <dbReference type="NCBI Taxonomy" id="51022"/>
    <lineage>
        <taxon>Eukaryota</taxon>
        <taxon>Metazoa</taxon>
        <taxon>Ecdysozoa</taxon>
        <taxon>Nematoda</taxon>
        <taxon>Chromadorea</taxon>
        <taxon>Rhabditida</taxon>
        <taxon>Rhabditina</taxon>
        <taxon>Rhabditomorpha</taxon>
        <taxon>Strongyloidea</taxon>
        <taxon>Ancylostomatidae</taxon>
        <taxon>Ancylostomatinae</taxon>
        <taxon>Ancylostoma</taxon>
    </lineage>
</organism>